<dbReference type="CDD" id="cd03225">
    <property type="entry name" value="ABC_cobalt_CbiO_domain1"/>
    <property type="match status" value="1"/>
</dbReference>
<dbReference type="InterPro" id="IPR050095">
    <property type="entry name" value="ECF_ABC_transporter_ATP-bd"/>
</dbReference>
<reference evidence="6 7" key="1">
    <citation type="journal article" date="2014" name="BMC Genomics">
        <title>Oil accumulation mechanisms of the oleaginous microalga Chlorella protothecoides revealed through its genome, transcriptomes, and proteomes.</title>
        <authorList>
            <person name="Gao C."/>
            <person name="Wang Y."/>
            <person name="Shen Y."/>
            <person name="Yan D."/>
            <person name="He X."/>
            <person name="Dai J."/>
            <person name="Wu Q."/>
        </authorList>
    </citation>
    <scope>NUCLEOTIDE SEQUENCE [LARGE SCALE GENOMIC DNA]</scope>
    <source>
        <strain evidence="6 7">0710</strain>
    </source>
</reference>
<sequence length="334" mass="34986">MGRKIIKKQLKEVLVQRKVVQAPKSKPVTKRKAKKQAVDLPKDPQAAADALEAGLKYYKRTSGPSSKTADLISQLAEALQQATGAPPAGHGASVSVRGVAFHPPGAARPLLTGVSLDLPADSLSVLSGPSGAGKTTLLHVLAGLSEATAGTILLGGAAAPRPASPAPAAAPARLRASGVVFQFPERHFLGSTLVEELTLGWPETGPGRTRLAQRAQQVLAAVGLSSTPLQARLSSLSDGYKRRVALAVQLIQQPRLLLLDEPLAGLDWMARRDLLTLLQKLKGQCTMLVVSHEIAELTPLADAVWRLADGGRGAYRLDQSAITALKLTSGADQP</sequence>
<dbReference type="EMBL" id="KL662107">
    <property type="protein sequence ID" value="KFM24379.1"/>
    <property type="molecule type" value="Genomic_DNA"/>
</dbReference>
<dbReference type="OrthoDB" id="10255969at2759"/>
<evidence type="ECO:0000256" key="4">
    <source>
        <dbReference type="SAM" id="MobiDB-lite"/>
    </source>
</evidence>
<proteinExistence type="predicted"/>
<keyword evidence="1" id="KW-0813">Transport</keyword>
<dbReference type="AlphaFoldDB" id="A0A087SF75"/>
<dbReference type="PANTHER" id="PTHR43553">
    <property type="entry name" value="HEAVY METAL TRANSPORTER"/>
    <property type="match status" value="1"/>
</dbReference>
<keyword evidence="2" id="KW-0547">Nucleotide-binding</keyword>
<name>A0A087SF75_AUXPR</name>
<dbReference type="Proteomes" id="UP000028924">
    <property type="component" value="Unassembled WGS sequence"/>
</dbReference>
<evidence type="ECO:0000256" key="3">
    <source>
        <dbReference type="ARBA" id="ARBA00022840"/>
    </source>
</evidence>
<keyword evidence="7" id="KW-1185">Reference proteome</keyword>
<evidence type="ECO:0000256" key="1">
    <source>
        <dbReference type="ARBA" id="ARBA00022448"/>
    </source>
</evidence>
<evidence type="ECO:0000256" key="2">
    <source>
        <dbReference type="ARBA" id="ARBA00022741"/>
    </source>
</evidence>
<feature type="domain" description="ABC transporter" evidence="5">
    <location>
        <begin position="94"/>
        <end position="334"/>
    </location>
</feature>
<feature type="region of interest" description="Disordered" evidence="4">
    <location>
        <begin position="24"/>
        <end position="44"/>
    </location>
</feature>
<dbReference type="GO" id="GO:0005524">
    <property type="term" value="F:ATP binding"/>
    <property type="evidence" value="ECO:0007669"/>
    <property type="project" value="UniProtKB-KW"/>
</dbReference>
<dbReference type="GO" id="GO:0016887">
    <property type="term" value="F:ATP hydrolysis activity"/>
    <property type="evidence" value="ECO:0007669"/>
    <property type="project" value="InterPro"/>
</dbReference>
<dbReference type="PANTHER" id="PTHR43553:SF1">
    <property type="entry name" value="ABC TRANSPORTER I FAMILY MEMBER 11, CHLOROPLASTIC"/>
    <property type="match status" value="1"/>
</dbReference>
<dbReference type="STRING" id="3075.A0A087SF75"/>
<dbReference type="eggNOG" id="KOG0055">
    <property type="taxonomic scope" value="Eukaryota"/>
</dbReference>
<evidence type="ECO:0000313" key="7">
    <source>
        <dbReference type="Proteomes" id="UP000028924"/>
    </source>
</evidence>
<dbReference type="SMART" id="SM00382">
    <property type="entry name" value="AAA"/>
    <property type="match status" value="1"/>
</dbReference>
<organism evidence="6 7">
    <name type="scientific">Auxenochlorella protothecoides</name>
    <name type="common">Green microalga</name>
    <name type="synonym">Chlorella protothecoides</name>
    <dbReference type="NCBI Taxonomy" id="3075"/>
    <lineage>
        <taxon>Eukaryota</taxon>
        <taxon>Viridiplantae</taxon>
        <taxon>Chlorophyta</taxon>
        <taxon>core chlorophytes</taxon>
        <taxon>Trebouxiophyceae</taxon>
        <taxon>Chlorellales</taxon>
        <taxon>Chlorellaceae</taxon>
        <taxon>Auxenochlorella</taxon>
    </lineage>
</organism>
<dbReference type="InterPro" id="IPR015856">
    <property type="entry name" value="ABC_transpr_CbiO/EcfA_su"/>
</dbReference>
<keyword evidence="3" id="KW-0067">ATP-binding</keyword>
<gene>
    <name evidence="6" type="ORF">F751_3097</name>
</gene>
<dbReference type="GO" id="GO:0016020">
    <property type="term" value="C:membrane"/>
    <property type="evidence" value="ECO:0007669"/>
    <property type="project" value="InterPro"/>
</dbReference>
<accession>A0A087SF75</accession>
<protein>
    <submittedName>
        <fullName evidence="6">ABC transporter I family member 11, chloroplastic</fullName>
    </submittedName>
</protein>
<dbReference type="GO" id="GO:0009941">
    <property type="term" value="C:chloroplast envelope"/>
    <property type="evidence" value="ECO:0007669"/>
    <property type="project" value="TreeGrafter"/>
</dbReference>
<dbReference type="SUPFAM" id="SSF52540">
    <property type="entry name" value="P-loop containing nucleoside triphosphate hydrolases"/>
    <property type="match status" value="1"/>
</dbReference>
<dbReference type="InterPro" id="IPR027417">
    <property type="entry name" value="P-loop_NTPase"/>
</dbReference>
<dbReference type="GeneID" id="23614488"/>
<evidence type="ECO:0000259" key="5">
    <source>
        <dbReference type="PROSITE" id="PS50893"/>
    </source>
</evidence>
<dbReference type="Pfam" id="PF00005">
    <property type="entry name" value="ABC_tran"/>
    <property type="match status" value="1"/>
</dbReference>
<dbReference type="InterPro" id="IPR003439">
    <property type="entry name" value="ABC_transporter-like_ATP-bd"/>
</dbReference>
<dbReference type="InterPro" id="IPR003593">
    <property type="entry name" value="AAA+_ATPase"/>
</dbReference>
<dbReference type="KEGG" id="apro:F751_3097"/>
<dbReference type="RefSeq" id="XP_011397267.1">
    <property type="nucleotide sequence ID" value="XM_011398965.1"/>
</dbReference>
<dbReference type="Gene3D" id="3.40.50.300">
    <property type="entry name" value="P-loop containing nucleotide triphosphate hydrolases"/>
    <property type="match status" value="1"/>
</dbReference>
<dbReference type="GO" id="GO:0042626">
    <property type="term" value="F:ATPase-coupled transmembrane transporter activity"/>
    <property type="evidence" value="ECO:0007669"/>
    <property type="project" value="TreeGrafter"/>
</dbReference>
<evidence type="ECO:0000313" key="6">
    <source>
        <dbReference type="EMBL" id="KFM24379.1"/>
    </source>
</evidence>
<dbReference type="PROSITE" id="PS50893">
    <property type="entry name" value="ABC_TRANSPORTER_2"/>
    <property type="match status" value="1"/>
</dbReference>